<evidence type="ECO:0000256" key="1">
    <source>
        <dbReference type="SAM" id="Coils"/>
    </source>
</evidence>
<dbReference type="PANTHER" id="PTHR47174:SF2">
    <property type="entry name" value="SH3 DOMAIN SIGNALLING PROTEIN (AFU_ORTHOLOGUE AFUA_5G07670)"/>
    <property type="match status" value="1"/>
</dbReference>
<dbReference type="GO" id="GO:0008289">
    <property type="term" value="F:lipid binding"/>
    <property type="evidence" value="ECO:0007669"/>
    <property type="project" value="TreeGrafter"/>
</dbReference>
<dbReference type="GO" id="GO:0097320">
    <property type="term" value="P:plasma membrane tubulation"/>
    <property type="evidence" value="ECO:0007669"/>
    <property type="project" value="TreeGrafter"/>
</dbReference>
<feature type="coiled-coil region" evidence="1">
    <location>
        <begin position="146"/>
        <end position="180"/>
    </location>
</feature>
<dbReference type="EMBL" id="MCFK01003739">
    <property type="protein sequence ID" value="RKF61949.1"/>
    <property type="molecule type" value="Genomic_DNA"/>
</dbReference>
<dbReference type="InterPro" id="IPR027267">
    <property type="entry name" value="AH/BAR_dom_sf"/>
</dbReference>
<dbReference type="SUPFAM" id="SSF103657">
    <property type="entry name" value="BAR/IMD domain-like"/>
    <property type="match status" value="1"/>
</dbReference>
<comment type="caution">
    <text evidence="2">The sequence shown here is derived from an EMBL/GenBank/DDBJ whole genome shotgun (WGS) entry which is preliminary data.</text>
</comment>
<gene>
    <name evidence="2" type="ORF">OnM2_037065</name>
</gene>
<keyword evidence="1" id="KW-0175">Coiled coil</keyword>
<dbReference type="InterPro" id="IPR046982">
    <property type="entry name" value="BIN3/RVS161-like"/>
</dbReference>
<reference evidence="2 3" key="1">
    <citation type="journal article" date="2018" name="BMC Genomics">
        <title>Comparative genome analyses reveal sequence features reflecting distinct modes of host-adaptation between dicot and monocot powdery mildew.</title>
        <authorList>
            <person name="Wu Y."/>
            <person name="Ma X."/>
            <person name="Pan Z."/>
            <person name="Kale S.D."/>
            <person name="Song Y."/>
            <person name="King H."/>
            <person name="Zhang Q."/>
            <person name="Presley C."/>
            <person name="Deng X."/>
            <person name="Wei C.I."/>
            <person name="Xiao S."/>
        </authorList>
    </citation>
    <scope>NUCLEOTIDE SEQUENCE [LARGE SCALE GENOMIC DNA]</scope>
    <source>
        <strain evidence="2">UMSG2</strain>
    </source>
</reference>
<proteinExistence type="predicted"/>
<dbReference type="GO" id="GO:0031097">
    <property type="term" value="C:medial cortex"/>
    <property type="evidence" value="ECO:0007669"/>
    <property type="project" value="TreeGrafter"/>
</dbReference>
<keyword evidence="3" id="KW-1185">Reference proteome</keyword>
<dbReference type="GO" id="GO:0051666">
    <property type="term" value="P:actin cortical patch localization"/>
    <property type="evidence" value="ECO:0007669"/>
    <property type="project" value="InterPro"/>
</dbReference>
<accession>A0A420HX61</accession>
<dbReference type="Gene3D" id="1.20.1270.60">
    <property type="entry name" value="Arfaptin homology (AH) domain/BAR domain"/>
    <property type="match status" value="1"/>
</dbReference>
<dbReference type="AlphaFoldDB" id="A0A420HX61"/>
<dbReference type="GO" id="GO:0043332">
    <property type="term" value="C:mating projection tip"/>
    <property type="evidence" value="ECO:0007669"/>
    <property type="project" value="TreeGrafter"/>
</dbReference>
<protein>
    <submittedName>
        <fullName evidence="2">Putative sh3 domain containing protein</fullName>
    </submittedName>
</protein>
<dbReference type="PANTHER" id="PTHR47174">
    <property type="entry name" value="BRIDGING INTEGRATOR 3"/>
    <property type="match status" value="1"/>
</dbReference>
<dbReference type="OrthoDB" id="10255128at2759"/>
<organism evidence="2 3">
    <name type="scientific">Erysiphe neolycopersici</name>
    <dbReference type="NCBI Taxonomy" id="212602"/>
    <lineage>
        <taxon>Eukaryota</taxon>
        <taxon>Fungi</taxon>
        <taxon>Dikarya</taxon>
        <taxon>Ascomycota</taxon>
        <taxon>Pezizomycotina</taxon>
        <taxon>Leotiomycetes</taxon>
        <taxon>Erysiphales</taxon>
        <taxon>Erysiphaceae</taxon>
        <taxon>Erysiphe</taxon>
    </lineage>
</organism>
<sequence>MKSMNRQFGKLLRKDPGNRADIATLLSDYEEADKALSRMIEACKAWRDSWVSTLSIQLAATVVFKDLYYPIACGNERPDAEPATTPVDKLNKVVQLQTVYSELKSDLLSEVQMIESRVIKPAMEAKELIQPAKKSIRKRENKQLDLEMYTNRVNSYTKKMKRTERENLALEKAEKEMAEAACVRSSFIRISQLIS</sequence>
<dbReference type="GO" id="GO:1990528">
    <property type="term" value="C:Rvs161p-Rvs167p complex"/>
    <property type="evidence" value="ECO:0007669"/>
    <property type="project" value="TreeGrafter"/>
</dbReference>
<dbReference type="Proteomes" id="UP000286134">
    <property type="component" value="Unassembled WGS sequence"/>
</dbReference>
<dbReference type="GO" id="GO:0006897">
    <property type="term" value="P:endocytosis"/>
    <property type="evidence" value="ECO:0007669"/>
    <property type="project" value="InterPro"/>
</dbReference>
<dbReference type="GO" id="GO:0030479">
    <property type="term" value="C:actin cortical patch"/>
    <property type="evidence" value="ECO:0007669"/>
    <property type="project" value="TreeGrafter"/>
</dbReference>
<evidence type="ECO:0000313" key="2">
    <source>
        <dbReference type="EMBL" id="RKF61949.1"/>
    </source>
</evidence>
<dbReference type="STRING" id="212602.A0A420HX61"/>
<name>A0A420HX61_9PEZI</name>
<evidence type="ECO:0000313" key="3">
    <source>
        <dbReference type="Proteomes" id="UP000286134"/>
    </source>
</evidence>